<reference evidence="2 3" key="1">
    <citation type="submission" date="2014-04" db="EMBL/GenBank/DDBJ databases">
        <authorList>
            <consortium name="DOE Joint Genome Institute"/>
            <person name="Kuo A."/>
            <person name="Kohler A."/>
            <person name="Jargeat P."/>
            <person name="Nagy L.G."/>
            <person name="Floudas D."/>
            <person name="Copeland A."/>
            <person name="Barry K.W."/>
            <person name="Cichocki N."/>
            <person name="Veneault-Fourrey C."/>
            <person name="LaButti K."/>
            <person name="Lindquist E.A."/>
            <person name="Lipzen A."/>
            <person name="Lundell T."/>
            <person name="Morin E."/>
            <person name="Murat C."/>
            <person name="Sun H."/>
            <person name="Tunlid A."/>
            <person name="Henrissat B."/>
            <person name="Grigoriev I.V."/>
            <person name="Hibbett D.S."/>
            <person name="Martin F."/>
            <person name="Nordberg H.P."/>
            <person name="Cantor M.N."/>
            <person name="Hua S.X."/>
        </authorList>
    </citation>
    <scope>NUCLEOTIDE SEQUENCE [LARGE SCALE GENOMIC DNA]</scope>
    <source>
        <strain evidence="2 3">Ve08.2h10</strain>
    </source>
</reference>
<feature type="compositionally biased region" description="Low complexity" evidence="1">
    <location>
        <begin position="207"/>
        <end position="216"/>
    </location>
</feature>
<dbReference type="Proteomes" id="UP000054538">
    <property type="component" value="Unassembled WGS sequence"/>
</dbReference>
<feature type="region of interest" description="Disordered" evidence="1">
    <location>
        <begin position="21"/>
        <end position="48"/>
    </location>
</feature>
<gene>
    <name evidence="2" type="ORF">PAXRUDRAFT_33411</name>
</gene>
<dbReference type="STRING" id="930991.A0A0D0E294"/>
<keyword evidence="3" id="KW-1185">Reference proteome</keyword>
<dbReference type="InParanoid" id="A0A0D0E294"/>
<dbReference type="OrthoDB" id="3260393at2759"/>
<accession>A0A0D0E294</accession>
<evidence type="ECO:0000256" key="1">
    <source>
        <dbReference type="SAM" id="MobiDB-lite"/>
    </source>
</evidence>
<dbReference type="HOGENOM" id="CLU_057168_0_0_1"/>
<evidence type="ECO:0000313" key="2">
    <source>
        <dbReference type="EMBL" id="KIK94639.1"/>
    </source>
</evidence>
<name>A0A0D0E294_9AGAM</name>
<feature type="compositionally biased region" description="Polar residues" evidence="1">
    <location>
        <begin position="160"/>
        <end position="184"/>
    </location>
</feature>
<feature type="region of interest" description="Disordered" evidence="1">
    <location>
        <begin position="134"/>
        <end position="220"/>
    </location>
</feature>
<feature type="region of interest" description="Disordered" evidence="1">
    <location>
        <begin position="300"/>
        <end position="319"/>
    </location>
</feature>
<sequence>MIHPSYSPLFTLGLLAERCTSSSSSNPASSSPLDATASASNLSQKSPASDDASAFYFTLQTSNRDTLELRSFLYLDLAEYNKPVAGHRRKPSIMSKSTSWTATTDLHSTHDLSRHAKHMIMTAVPPIPFVPVRRRSSKESLRNIPSPKPAPSTMLPDLPNASNSRHPSATLPSPVNTEFSSRTMASRPAPSIPRPMLSPTAFSGKPSSLRSESVSSHVRRKSRMHALACLEGRSRASNRIPRAGSRANFMSFSDDEDDNCTPKSKAPTKASRVPQIHVEDMSGLADVEDEADAIMPALSRKRGPAKPAKPTRPTRKRRSTIHTWFPLRSFIDFKDDDLSAWNWRSFIEIGGVSL</sequence>
<evidence type="ECO:0000313" key="3">
    <source>
        <dbReference type="Proteomes" id="UP000054538"/>
    </source>
</evidence>
<dbReference type="AlphaFoldDB" id="A0A0D0E294"/>
<feature type="region of interest" description="Disordered" evidence="1">
    <location>
        <begin position="249"/>
        <end position="273"/>
    </location>
</feature>
<proteinExistence type="predicted"/>
<feature type="compositionally biased region" description="Polar residues" evidence="1">
    <location>
        <begin position="37"/>
        <end position="47"/>
    </location>
</feature>
<dbReference type="EMBL" id="KN825093">
    <property type="protein sequence ID" value="KIK94639.1"/>
    <property type="molecule type" value="Genomic_DNA"/>
</dbReference>
<reference evidence="3" key="2">
    <citation type="submission" date="2015-01" db="EMBL/GenBank/DDBJ databases">
        <title>Evolutionary Origins and Diversification of the Mycorrhizal Mutualists.</title>
        <authorList>
            <consortium name="DOE Joint Genome Institute"/>
            <consortium name="Mycorrhizal Genomics Consortium"/>
            <person name="Kohler A."/>
            <person name="Kuo A."/>
            <person name="Nagy L.G."/>
            <person name="Floudas D."/>
            <person name="Copeland A."/>
            <person name="Barry K.W."/>
            <person name="Cichocki N."/>
            <person name="Veneault-Fourrey C."/>
            <person name="LaButti K."/>
            <person name="Lindquist E.A."/>
            <person name="Lipzen A."/>
            <person name="Lundell T."/>
            <person name="Morin E."/>
            <person name="Murat C."/>
            <person name="Riley R."/>
            <person name="Ohm R."/>
            <person name="Sun H."/>
            <person name="Tunlid A."/>
            <person name="Henrissat B."/>
            <person name="Grigoriev I.V."/>
            <person name="Hibbett D.S."/>
            <person name="Martin F."/>
        </authorList>
    </citation>
    <scope>NUCLEOTIDE SEQUENCE [LARGE SCALE GENOMIC DNA]</scope>
    <source>
        <strain evidence="3">Ve08.2h10</strain>
    </source>
</reference>
<protein>
    <submittedName>
        <fullName evidence="2">Uncharacterized protein</fullName>
    </submittedName>
</protein>
<feature type="compositionally biased region" description="Low complexity" evidence="1">
    <location>
        <begin position="21"/>
        <end position="32"/>
    </location>
</feature>
<organism evidence="2 3">
    <name type="scientific">Paxillus rubicundulus Ve08.2h10</name>
    <dbReference type="NCBI Taxonomy" id="930991"/>
    <lineage>
        <taxon>Eukaryota</taxon>
        <taxon>Fungi</taxon>
        <taxon>Dikarya</taxon>
        <taxon>Basidiomycota</taxon>
        <taxon>Agaricomycotina</taxon>
        <taxon>Agaricomycetes</taxon>
        <taxon>Agaricomycetidae</taxon>
        <taxon>Boletales</taxon>
        <taxon>Paxilineae</taxon>
        <taxon>Paxillaceae</taxon>
        <taxon>Paxillus</taxon>
    </lineage>
</organism>